<evidence type="ECO:0008006" key="3">
    <source>
        <dbReference type="Google" id="ProtNLM"/>
    </source>
</evidence>
<dbReference type="CDD" id="cd06223">
    <property type="entry name" value="PRTases_typeI"/>
    <property type="match status" value="1"/>
</dbReference>
<dbReference type="SUPFAM" id="SSF53271">
    <property type="entry name" value="PRTase-like"/>
    <property type="match status" value="1"/>
</dbReference>
<reference evidence="2" key="1">
    <citation type="submission" date="2017-09" db="EMBL/GenBank/DDBJ databases">
        <title>Depth-based differentiation of microbial function through sediment-hosted aquifers and enrichment of novel symbionts in the deep terrestrial subsurface.</title>
        <authorList>
            <person name="Probst A.J."/>
            <person name="Ladd B."/>
            <person name="Jarett J.K."/>
            <person name="Geller-Mcgrath D.E."/>
            <person name="Sieber C.M.K."/>
            <person name="Emerson J.B."/>
            <person name="Anantharaman K."/>
            <person name="Thomas B.C."/>
            <person name="Malmstrom R."/>
            <person name="Stieglmeier M."/>
            <person name="Klingl A."/>
            <person name="Woyke T."/>
            <person name="Ryan C.M."/>
            <person name="Banfield J.F."/>
        </authorList>
    </citation>
    <scope>NUCLEOTIDE SEQUENCE [LARGE SCALE GENOMIC DNA]</scope>
</reference>
<dbReference type="Gene3D" id="3.40.50.2020">
    <property type="match status" value="1"/>
</dbReference>
<protein>
    <recommendedName>
        <fullName evidence="3">Phosphoribosyltransferase domain-containing protein</fullName>
    </recommendedName>
</protein>
<comment type="caution">
    <text evidence="1">The sequence shown here is derived from an EMBL/GenBank/DDBJ whole genome shotgun (WGS) entry which is preliminary data.</text>
</comment>
<dbReference type="InterPro" id="IPR000836">
    <property type="entry name" value="PRTase_dom"/>
</dbReference>
<dbReference type="Proteomes" id="UP000229574">
    <property type="component" value="Unassembled WGS sequence"/>
</dbReference>
<gene>
    <name evidence="1" type="ORF">COT54_00110</name>
</gene>
<evidence type="ECO:0000313" key="2">
    <source>
        <dbReference type="Proteomes" id="UP000229574"/>
    </source>
</evidence>
<dbReference type="AlphaFoldDB" id="A0A2H0X0B9"/>
<dbReference type="EMBL" id="PEYY01000005">
    <property type="protein sequence ID" value="PIS18275.1"/>
    <property type="molecule type" value="Genomic_DNA"/>
</dbReference>
<organism evidence="1 2">
    <name type="scientific">Candidatus Collierbacteria bacterium CG09_land_8_20_14_0_10_46_12</name>
    <dbReference type="NCBI Taxonomy" id="1974533"/>
    <lineage>
        <taxon>Bacteria</taxon>
        <taxon>Candidatus Collieribacteriota</taxon>
    </lineage>
</organism>
<evidence type="ECO:0000313" key="1">
    <source>
        <dbReference type="EMBL" id="PIS18275.1"/>
    </source>
</evidence>
<dbReference type="InterPro" id="IPR029057">
    <property type="entry name" value="PRTase-like"/>
</dbReference>
<sequence length="228" mass="26255">MQDQDILKETLKKYKKENYQVMSWSEYEEELTKLTKKVVAYVKEHDLKVDIVVPILRGGNIPATYLAYALDVLTILPVQYKYFFVPGKCELRRLLSIDPKVVSKSNPVILLVEGNHCYGNQAKYAASDLKKTFPDSRIIYGASNMDYKYHNVVTSAEVALYGNLTNCCKELSDEECKDYGIINGYKTELLFPWESIEEEWEIVELKQHNYNNVESIQSTSPLVAEFPL</sequence>
<name>A0A2H0X0B9_9BACT</name>
<accession>A0A2H0X0B9</accession>
<proteinExistence type="predicted"/>